<feature type="region of interest" description="Disordered" evidence="1">
    <location>
        <begin position="1"/>
        <end position="41"/>
    </location>
</feature>
<evidence type="ECO:0000313" key="3">
    <source>
        <dbReference type="Proteomes" id="UP000030645"/>
    </source>
</evidence>
<reference evidence="3" key="1">
    <citation type="submission" date="2013-01" db="EMBL/GenBank/DDBJ databases">
        <title>Draft Genome Sequence of a Mulberry Tree, Morus notabilis C.K. Schneid.</title>
        <authorList>
            <person name="He N."/>
            <person name="Zhao S."/>
        </authorList>
    </citation>
    <scope>NUCLEOTIDE SEQUENCE</scope>
</reference>
<evidence type="ECO:0000256" key="1">
    <source>
        <dbReference type="SAM" id="MobiDB-lite"/>
    </source>
</evidence>
<sequence>MEKRVDQFPGKTENSDQSELEKDGIGDLEGKNVAPRKSQKLGDKLVVLAHTRRRGVSVEIASLTPPPISRDLHVA</sequence>
<evidence type="ECO:0000313" key="2">
    <source>
        <dbReference type="EMBL" id="EXB54434.1"/>
    </source>
</evidence>
<dbReference type="EMBL" id="KE344182">
    <property type="protein sequence ID" value="EXB54434.1"/>
    <property type="molecule type" value="Genomic_DNA"/>
</dbReference>
<organism evidence="2 3">
    <name type="scientific">Morus notabilis</name>
    <dbReference type="NCBI Taxonomy" id="981085"/>
    <lineage>
        <taxon>Eukaryota</taxon>
        <taxon>Viridiplantae</taxon>
        <taxon>Streptophyta</taxon>
        <taxon>Embryophyta</taxon>
        <taxon>Tracheophyta</taxon>
        <taxon>Spermatophyta</taxon>
        <taxon>Magnoliopsida</taxon>
        <taxon>eudicotyledons</taxon>
        <taxon>Gunneridae</taxon>
        <taxon>Pentapetalae</taxon>
        <taxon>rosids</taxon>
        <taxon>fabids</taxon>
        <taxon>Rosales</taxon>
        <taxon>Moraceae</taxon>
        <taxon>Moreae</taxon>
        <taxon>Morus</taxon>
    </lineage>
</organism>
<gene>
    <name evidence="2" type="ORF">L484_018992</name>
</gene>
<keyword evidence="3" id="KW-1185">Reference proteome</keyword>
<accession>W9R227</accession>
<feature type="compositionally biased region" description="Basic and acidic residues" evidence="1">
    <location>
        <begin position="19"/>
        <end position="30"/>
    </location>
</feature>
<proteinExistence type="predicted"/>
<protein>
    <submittedName>
        <fullName evidence="2">Uncharacterized protein</fullName>
    </submittedName>
</protein>
<dbReference type="AlphaFoldDB" id="W9R227"/>
<dbReference type="Proteomes" id="UP000030645">
    <property type="component" value="Unassembled WGS sequence"/>
</dbReference>
<name>W9R227_9ROSA</name>